<proteinExistence type="predicted"/>
<protein>
    <submittedName>
        <fullName evidence="1">Uncharacterized protein</fullName>
    </submittedName>
</protein>
<gene>
    <name evidence="1" type="ORF">CJOHNSTONI_LOCUS4414</name>
</gene>
<organism evidence="1 2">
    <name type="scientific">Cercopithifilaria johnstoni</name>
    <dbReference type="NCBI Taxonomy" id="2874296"/>
    <lineage>
        <taxon>Eukaryota</taxon>
        <taxon>Metazoa</taxon>
        <taxon>Ecdysozoa</taxon>
        <taxon>Nematoda</taxon>
        <taxon>Chromadorea</taxon>
        <taxon>Rhabditida</taxon>
        <taxon>Spirurina</taxon>
        <taxon>Spiruromorpha</taxon>
        <taxon>Filarioidea</taxon>
        <taxon>Onchocercidae</taxon>
        <taxon>Cercopithifilaria</taxon>
    </lineage>
</organism>
<comment type="caution">
    <text evidence="1">The sequence shown here is derived from an EMBL/GenBank/DDBJ whole genome shotgun (WGS) entry which is preliminary data.</text>
</comment>
<evidence type="ECO:0000313" key="2">
    <source>
        <dbReference type="Proteomes" id="UP000746747"/>
    </source>
</evidence>
<reference evidence="1" key="1">
    <citation type="submission" date="2021-09" db="EMBL/GenBank/DDBJ databases">
        <authorList>
            <consortium name="Pathogen Informatics"/>
        </authorList>
    </citation>
    <scope>NUCLEOTIDE SEQUENCE</scope>
</reference>
<accession>A0A8J2MN03</accession>
<dbReference type="AlphaFoldDB" id="A0A8J2MN03"/>
<keyword evidence="2" id="KW-1185">Reference proteome</keyword>
<name>A0A8J2MN03_9BILA</name>
<evidence type="ECO:0000313" key="1">
    <source>
        <dbReference type="EMBL" id="CAG9534262.1"/>
    </source>
</evidence>
<dbReference type="Proteomes" id="UP000746747">
    <property type="component" value="Unassembled WGS sequence"/>
</dbReference>
<sequence>MAFSPPSRWQAVPEPPSFRSGFRNRTIVLRFSTTNNMTALCNSPSRLGFFRGFEIRKERIPLGSSPAELMMEVINEHASKGSLCQLLDRFVSSGRNFKLRSIWENRVETRRLQCASVGLGFRYDVRRVEVDCSRKWRWSPGGMEGGEGR</sequence>
<dbReference type="EMBL" id="CAKAEH010001299">
    <property type="protein sequence ID" value="CAG9534262.1"/>
    <property type="molecule type" value="Genomic_DNA"/>
</dbReference>